<gene>
    <name evidence="1" type="ORF">GCM10009727_89750</name>
</gene>
<dbReference type="Proteomes" id="UP001501020">
    <property type="component" value="Unassembled WGS sequence"/>
</dbReference>
<dbReference type="EMBL" id="BAAAMR010000155">
    <property type="protein sequence ID" value="GAA2168358.1"/>
    <property type="molecule type" value="Genomic_DNA"/>
</dbReference>
<evidence type="ECO:0000313" key="2">
    <source>
        <dbReference type="Proteomes" id="UP001501020"/>
    </source>
</evidence>
<sequence length="74" mass="8158">MALTDPPRDQLRVLRAEVDDENGVKGLVYGHQHAFRTGLERPPVYGAPSRADARARVTPVTLGDWPKTVGIRLP</sequence>
<keyword evidence="2" id="KW-1185">Reference proteome</keyword>
<proteinExistence type="predicted"/>
<name>A0ABN3AID2_9ACTN</name>
<accession>A0ABN3AID2</accession>
<evidence type="ECO:0000313" key="1">
    <source>
        <dbReference type="EMBL" id="GAA2168358.1"/>
    </source>
</evidence>
<comment type="caution">
    <text evidence="1">The sequence shown here is derived from an EMBL/GenBank/DDBJ whole genome shotgun (WGS) entry which is preliminary data.</text>
</comment>
<protein>
    <submittedName>
        <fullName evidence="1">Uncharacterized protein</fullName>
    </submittedName>
</protein>
<organism evidence="1 2">
    <name type="scientific">Actinomadura napierensis</name>
    <dbReference type="NCBI Taxonomy" id="267854"/>
    <lineage>
        <taxon>Bacteria</taxon>
        <taxon>Bacillati</taxon>
        <taxon>Actinomycetota</taxon>
        <taxon>Actinomycetes</taxon>
        <taxon>Streptosporangiales</taxon>
        <taxon>Thermomonosporaceae</taxon>
        <taxon>Actinomadura</taxon>
    </lineage>
</organism>
<reference evidence="1 2" key="1">
    <citation type="journal article" date="2019" name="Int. J. Syst. Evol. Microbiol.">
        <title>The Global Catalogue of Microorganisms (GCM) 10K type strain sequencing project: providing services to taxonomists for standard genome sequencing and annotation.</title>
        <authorList>
            <consortium name="The Broad Institute Genomics Platform"/>
            <consortium name="The Broad Institute Genome Sequencing Center for Infectious Disease"/>
            <person name="Wu L."/>
            <person name="Ma J."/>
        </authorList>
    </citation>
    <scope>NUCLEOTIDE SEQUENCE [LARGE SCALE GENOMIC DNA]</scope>
    <source>
        <strain evidence="1 2">JCM 13850</strain>
    </source>
</reference>